<dbReference type="Pfam" id="PF00271">
    <property type="entry name" value="Helicase_C"/>
    <property type="match status" value="1"/>
</dbReference>
<evidence type="ECO:0000259" key="19">
    <source>
        <dbReference type="PROSITE" id="PS51192"/>
    </source>
</evidence>
<dbReference type="Gene3D" id="1.10.10.10">
    <property type="entry name" value="Winged helix-like DNA-binding domain superfamily/Winged helix DNA-binding domain"/>
    <property type="match status" value="1"/>
</dbReference>
<feature type="compositionally biased region" description="Basic and acidic residues" evidence="17">
    <location>
        <begin position="520"/>
        <end position="532"/>
    </location>
</feature>
<evidence type="ECO:0000256" key="16">
    <source>
        <dbReference type="NCBIfam" id="TIGR01389"/>
    </source>
</evidence>
<dbReference type="GO" id="GO:0005737">
    <property type="term" value="C:cytoplasm"/>
    <property type="evidence" value="ECO:0007669"/>
    <property type="project" value="TreeGrafter"/>
</dbReference>
<dbReference type="InterPro" id="IPR002121">
    <property type="entry name" value="HRDC_dom"/>
</dbReference>
<evidence type="ECO:0000256" key="7">
    <source>
        <dbReference type="ARBA" id="ARBA00022801"/>
    </source>
</evidence>
<evidence type="ECO:0000256" key="3">
    <source>
        <dbReference type="ARBA" id="ARBA00005446"/>
    </source>
</evidence>
<evidence type="ECO:0000313" key="21">
    <source>
        <dbReference type="EMBL" id="NEV88506.1"/>
    </source>
</evidence>
<keyword evidence="11" id="KW-0238">DNA-binding</keyword>
<protein>
    <recommendedName>
        <fullName evidence="16">DNA helicase RecQ</fullName>
        <ecNumber evidence="16">5.6.2.4</ecNumber>
    </recommendedName>
</protein>
<dbReference type="Pfam" id="PF09382">
    <property type="entry name" value="RQC"/>
    <property type="match status" value="1"/>
</dbReference>
<evidence type="ECO:0000256" key="11">
    <source>
        <dbReference type="ARBA" id="ARBA00023125"/>
    </source>
</evidence>
<dbReference type="NCBIfam" id="TIGR01389">
    <property type="entry name" value="recQ"/>
    <property type="match status" value="1"/>
</dbReference>
<evidence type="ECO:0000256" key="4">
    <source>
        <dbReference type="ARBA" id="ARBA00022723"/>
    </source>
</evidence>
<dbReference type="InterPro" id="IPR010997">
    <property type="entry name" value="HRDC-like_sf"/>
</dbReference>
<feature type="domain" description="Helicase C-terminal" evidence="20">
    <location>
        <begin position="233"/>
        <end position="387"/>
    </location>
</feature>
<feature type="region of interest" description="Disordered" evidence="17">
    <location>
        <begin position="520"/>
        <end position="549"/>
    </location>
</feature>
<comment type="caution">
    <text evidence="21">The sequence shown here is derived from an EMBL/GenBank/DDBJ whole genome shotgun (WGS) entry which is preliminary data.</text>
</comment>
<evidence type="ECO:0000259" key="20">
    <source>
        <dbReference type="PROSITE" id="PS51194"/>
    </source>
</evidence>
<keyword evidence="14" id="KW-0413">Isomerase</keyword>
<dbReference type="CDD" id="cd18794">
    <property type="entry name" value="SF2_C_RecQ"/>
    <property type="match status" value="1"/>
</dbReference>
<dbReference type="SUPFAM" id="SSF47819">
    <property type="entry name" value="HRDC-like"/>
    <property type="match status" value="1"/>
</dbReference>
<dbReference type="PROSITE" id="PS51194">
    <property type="entry name" value="HELICASE_CTER"/>
    <property type="match status" value="1"/>
</dbReference>
<feature type="region of interest" description="Disordered" evidence="17">
    <location>
        <begin position="632"/>
        <end position="678"/>
    </location>
</feature>
<dbReference type="GO" id="GO:0043590">
    <property type="term" value="C:bacterial nucleoid"/>
    <property type="evidence" value="ECO:0007669"/>
    <property type="project" value="TreeGrafter"/>
</dbReference>
<dbReference type="PANTHER" id="PTHR13710">
    <property type="entry name" value="DNA HELICASE RECQ FAMILY MEMBER"/>
    <property type="match status" value="1"/>
</dbReference>
<comment type="similarity">
    <text evidence="3">Belongs to the helicase family. RecQ subfamily.</text>
</comment>
<dbReference type="SMART" id="SM00341">
    <property type="entry name" value="HRDC"/>
    <property type="match status" value="1"/>
</dbReference>
<evidence type="ECO:0000256" key="13">
    <source>
        <dbReference type="ARBA" id="ARBA00023204"/>
    </source>
</evidence>
<dbReference type="InterPro" id="IPR004589">
    <property type="entry name" value="DNA_helicase_ATP-dep_RecQ"/>
</dbReference>
<evidence type="ECO:0000256" key="1">
    <source>
        <dbReference type="ARBA" id="ARBA00001946"/>
    </source>
</evidence>
<evidence type="ECO:0000256" key="14">
    <source>
        <dbReference type="ARBA" id="ARBA00023235"/>
    </source>
</evidence>
<proteinExistence type="inferred from homology"/>
<dbReference type="NCBIfam" id="TIGR00614">
    <property type="entry name" value="recQ_fam"/>
    <property type="match status" value="1"/>
</dbReference>
<evidence type="ECO:0000256" key="12">
    <source>
        <dbReference type="ARBA" id="ARBA00023172"/>
    </source>
</evidence>
<dbReference type="FunFam" id="3.40.50.300:FF:000296">
    <property type="entry name" value="ATP-dependent DNA helicase RecQ"/>
    <property type="match status" value="1"/>
</dbReference>
<keyword evidence="12" id="KW-0233">DNA recombination</keyword>
<dbReference type="GO" id="GO:0009432">
    <property type="term" value="P:SOS response"/>
    <property type="evidence" value="ECO:0007669"/>
    <property type="project" value="UniProtKB-UniRule"/>
</dbReference>
<comment type="catalytic activity">
    <reaction evidence="15">
        <text>Couples ATP hydrolysis with the unwinding of duplex DNA by translocating in the 3'-5' direction.</text>
        <dbReference type="EC" id="5.6.2.4"/>
    </reaction>
</comment>
<dbReference type="PROSITE" id="PS51192">
    <property type="entry name" value="HELICASE_ATP_BIND_1"/>
    <property type="match status" value="1"/>
</dbReference>
<gene>
    <name evidence="21" type="primary">recQ</name>
    <name evidence="21" type="ORF">GUR47_17765</name>
</gene>
<evidence type="ECO:0000256" key="5">
    <source>
        <dbReference type="ARBA" id="ARBA00022741"/>
    </source>
</evidence>
<comment type="cofactor">
    <cofactor evidence="1">
        <name>Mg(2+)</name>
        <dbReference type="ChEBI" id="CHEBI:18420"/>
    </cofactor>
</comment>
<dbReference type="PROSITE" id="PS50967">
    <property type="entry name" value="HRDC"/>
    <property type="match status" value="1"/>
</dbReference>
<evidence type="ECO:0000256" key="15">
    <source>
        <dbReference type="ARBA" id="ARBA00034617"/>
    </source>
</evidence>
<dbReference type="InterPro" id="IPR014001">
    <property type="entry name" value="Helicase_ATP-bd"/>
</dbReference>
<name>A0A6B3QK73_STRTE</name>
<dbReference type="GO" id="GO:0003677">
    <property type="term" value="F:DNA binding"/>
    <property type="evidence" value="ECO:0007669"/>
    <property type="project" value="UniProtKB-KW"/>
</dbReference>
<dbReference type="GO" id="GO:0006310">
    <property type="term" value="P:DNA recombination"/>
    <property type="evidence" value="ECO:0007669"/>
    <property type="project" value="UniProtKB-UniRule"/>
</dbReference>
<sequence>MGGTGVIGEMAETAQVRDGDSEALATLHRVFGYDAFRGEQEAIVEHVIAGGDAVVLMPTGGGKSLCYQIPSLVRPGTGIVVSPLIALMQDQVDALRALGVRAGFMNSTQDFDERRVTEAEFLAGELDLLYLAPERLRLDSTLDLLSRGKISLFAIDEAHCVSQWGHDFRPDYLSLSLLGERWPDVPRLALTATATDATHREITERLRMPAARHFVASFDRPNIQYRVVPKSDPKKQLLSFLRQEHPGDAGIVYCLSRNSVEKTAEFLSRNGVEAVPYHAGLDAGTRAAHQSRFLREEGLVVVATIAFGMGIDKPDVRFVAHLDLPKSVEGYYQETGRAGRDGLPSTAWMAYGLNDVIQQRKLIQSGEGDEAFRRRAQSHLDAMLALCETARCRRGQLLAYFGQDPDRAGCGNCDTCLTPPETWDGTVAAQKVLSTVVRLKRERGQKFGAGQIIDILLGKRTAKVIQFDHDQLSVFGIGEELTEGEWRGVARQLLAQGLLAVEGEYGTLVLTDSSGEVLRREREVPLRKEPKKPAAAKSTGGGRGERKAKAAAAELPAELVPAFEALRAWRAEQAREQGVPAYVIFHDATLREIATVWPTSVAQLGGISGVGEKKLATYGEGVVEVLAGLEGPGSAQADAPAPAPAPAPSDGPGTASGAHGGADDWPEHEPEPEPEDWI</sequence>
<keyword evidence="13" id="KW-0234">DNA repair</keyword>
<evidence type="ECO:0000256" key="10">
    <source>
        <dbReference type="ARBA" id="ARBA00022840"/>
    </source>
</evidence>
<dbReference type="InterPro" id="IPR006293">
    <property type="entry name" value="DNA_helicase_ATP-dep_RecQ_bac"/>
</dbReference>
<evidence type="ECO:0000259" key="18">
    <source>
        <dbReference type="PROSITE" id="PS50967"/>
    </source>
</evidence>
<keyword evidence="9" id="KW-0862">Zinc</keyword>
<dbReference type="GO" id="GO:0046872">
    <property type="term" value="F:metal ion binding"/>
    <property type="evidence" value="ECO:0007669"/>
    <property type="project" value="UniProtKB-KW"/>
</dbReference>
<dbReference type="GO" id="GO:0005524">
    <property type="term" value="F:ATP binding"/>
    <property type="evidence" value="ECO:0007669"/>
    <property type="project" value="UniProtKB-KW"/>
</dbReference>
<feature type="domain" description="HRDC" evidence="18">
    <location>
        <begin position="556"/>
        <end position="636"/>
    </location>
</feature>
<dbReference type="RefSeq" id="WP_164458982.1">
    <property type="nucleotide sequence ID" value="NZ_JAAIFS010000003.1"/>
</dbReference>
<evidence type="ECO:0000256" key="9">
    <source>
        <dbReference type="ARBA" id="ARBA00022833"/>
    </source>
</evidence>
<evidence type="ECO:0000256" key="17">
    <source>
        <dbReference type="SAM" id="MobiDB-lite"/>
    </source>
</evidence>
<dbReference type="InterPro" id="IPR032284">
    <property type="entry name" value="RecQ_Zn-bd"/>
</dbReference>
<keyword evidence="6" id="KW-0227">DNA damage</keyword>
<keyword evidence="8 21" id="KW-0347">Helicase</keyword>
<keyword evidence="5" id="KW-0547">Nucleotide-binding</keyword>
<dbReference type="SMART" id="SM00956">
    <property type="entry name" value="RQC"/>
    <property type="match status" value="1"/>
</dbReference>
<dbReference type="Pfam" id="PF00570">
    <property type="entry name" value="HRDC"/>
    <property type="match status" value="1"/>
</dbReference>
<dbReference type="Pfam" id="PF16124">
    <property type="entry name" value="RecQ_Zn_bind"/>
    <property type="match status" value="1"/>
</dbReference>
<organism evidence="21">
    <name type="scientific">Streptomyces tendae</name>
    <dbReference type="NCBI Taxonomy" id="1932"/>
    <lineage>
        <taxon>Bacteria</taxon>
        <taxon>Bacillati</taxon>
        <taxon>Actinomycetota</taxon>
        <taxon>Actinomycetes</taxon>
        <taxon>Kitasatosporales</taxon>
        <taxon>Streptomycetaceae</taxon>
        <taxon>Streptomyces</taxon>
    </lineage>
</organism>
<dbReference type="GO" id="GO:0009378">
    <property type="term" value="F:four-way junction helicase activity"/>
    <property type="evidence" value="ECO:0007669"/>
    <property type="project" value="TreeGrafter"/>
</dbReference>
<dbReference type="GO" id="GO:0043138">
    <property type="term" value="F:3'-5' DNA helicase activity"/>
    <property type="evidence" value="ECO:0007669"/>
    <property type="project" value="UniProtKB-EC"/>
</dbReference>
<dbReference type="InterPro" id="IPR001650">
    <property type="entry name" value="Helicase_C-like"/>
</dbReference>
<evidence type="ECO:0000256" key="2">
    <source>
        <dbReference type="ARBA" id="ARBA00001947"/>
    </source>
</evidence>
<feature type="compositionally biased region" description="Basic and acidic residues" evidence="17">
    <location>
        <begin position="661"/>
        <end position="671"/>
    </location>
</feature>
<dbReference type="GO" id="GO:0006260">
    <property type="term" value="P:DNA replication"/>
    <property type="evidence" value="ECO:0007669"/>
    <property type="project" value="InterPro"/>
</dbReference>
<accession>A0A6B3QK73</accession>
<dbReference type="InterPro" id="IPR027417">
    <property type="entry name" value="P-loop_NTPase"/>
</dbReference>
<dbReference type="EMBL" id="JAAIFS010000003">
    <property type="protein sequence ID" value="NEV88506.1"/>
    <property type="molecule type" value="Genomic_DNA"/>
</dbReference>
<reference evidence="21" key="1">
    <citation type="journal article" date="2020" name="Microorganisms">
        <title>Isolation, Genomic and Metabolomic Characterization of Streptomyces tendae VITAKN with Quorum Sensing Inhibitory Activity from Southern India.</title>
        <authorList>
            <person name="Ishaque N.M."/>
            <person name="Burgsdorf I."/>
            <person name="Limlingan Malit J.J."/>
            <person name="Saha S."/>
            <person name="Teta R."/>
            <person name="Ewe D."/>
            <person name="Kannabiran K."/>
            <person name="Hrouzek P."/>
            <person name="Steindler L."/>
            <person name="Costantino V."/>
            <person name="Saurav K."/>
        </authorList>
    </citation>
    <scope>NUCLEOTIDE SEQUENCE</scope>
    <source>
        <strain evidence="21">VITAKN</strain>
    </source>
</reference>
<dbReference type="PANTHER" id="PTHR13710:SF105">
    <property type="entry name" value="ATP-DEPENDENT DNA HELICASE Q1"/>
    <property type="match status" value="1"/>
</dbReference>
<evidence type="ECO:0000256" key="6">
    <source>
        <dbReference type="ARBA" id="ARBA00022763"/>
    </source>
</evidence>
<dbReference type="GO" id="GO:0016787">
    <property type="term" value="F:hydrolase activity"/>
    <property type="evidence" value="ECO:0007669"/>
    <property type="project" value="UniProtKB-KW"/>
</dbReference>
<comment type="cofactor">
    <cofactor evidence="2">
        <name>Zn(2+)</name>
        <dbReference type="ChEBI" id="CHEBI:29105"/>
    </cofactor>
</comment>
<feature type="domain" description="Helicase ATP-binding" evidence="19">
    <location>
        <begin position="44"/>
        <end position="212"/>
    </location>
</feature>
<dbReference type="CDD" id="cd17920">
    <property type="entry name" value="DEXHc_RecQ"/>
    <property type="match status" value="1"/>
</dbReference>
<dbReference type="Gene3D" id="3.40.50.300">
    <property type="entry name" value="P-loop containing nucleotide triphosphate hydrolases"/>
    <property type="match status" value="2"/>
</dbReference>
<dbReference type="SUPFAM" id="SSF52540">
    <property type="entry name" value="P-loop containing nucleoside triphosphate hydrolases"/>
    <property type="match status" value="2"/>
</dbReference>
<dbReference type="Gene3D" id="1.10.150.80">
    <property type="entry name" value="HRDC domain"/>
    <property type="match status" value="1"/>
</dbReference>
<dbReference type="GO" id="GO:0030894">
    <property type="term" value="C:replisome"/>
    <property type="evidence" value="ECO:0007669"/>
    <property type="project" value="TreeGrafter"/>
</dbReference>
<dbReference type="InterPro" id="IPR036388">
    <property type="entry name" value="WH-like_DNA-bd_sf"/>
</dbReference>
<dbReference type="InterPro" id="IPR018982">
    <property type="entry name" value="RQC_domain"/>
</dbReference>
<dbReference type="AlphaFoldDB" id="A0A6B3QK73"/>
<dbReference type="Pfam" id="PF00270">
    <property type="entry name" value="DEAD"/>
    <property type="match status" value="1"/>
</dbReference>
<dbReference type="SMART" id="SM00487">
    <property type="entry name" value="DEXDc"/>
    <property type="match status" value="1"/>
</dbReference>
<evidence type="ECO:0000256" key="8">
    <source>
        <dbReference type="ARBA" id="ARBA00022806"/>
    </source>
</evidence>
<keyword evidence="10" id="KW-0067">ATP-binding</keyword>
<keyword evidence="4" id="KW-0479">Metal-binding</keyword>
<dbReference type="InterPro" id="IPR044876">
    <property type="entry name" value="HRDC_dom_sf"/>
</dbReference>
<dbReference type="FunFam" id="3.40.50.300:FF:000156">
    <property type="entry name" value="ATP-dependent DNA helicase recQ"/>
    <property type="match status" value="1"/>
</dbReference>
<dbReference type="SMART" id="SM00490">
    <property type="entry name" value="HELICc"/>
    <property type="match status" value="1"/>
</dbReference>
<keyword evidence="7 21" id="KW-0378">Hydrolase</keyword>
<dbReference type="FunFam" id="1.10.10.10:FF:000175">
    <property type="entry name" value="ATP-dependent DNA helicase RecQ"/>
    <property type="match status" value="1"/>
</dbReference>
<dbReference type="InterPro" id="IPR011545">
    <property type="entry name" value="DEAD/DEAH_box_helicase_dom"/>
</dbReference>
<dbReference type="EC" id="5.6.2.4" evidence="16"/>
<dbReference type="GO" id="GO:0006281">
    <property type="term" value="P:DNA repair"/>
    <property type="evidence" value="ECO:0007669"/>
    <property type="project" value="UniProtKB-KW"/>
</dbReference>